<accession>A0A419SZ22</accession>
<dbReference type="Pfam" id="PF13308">
    <property type="entry name" value="YARHG"/>
    <property type="match status" value="1"/>
</dbReference>
<protein>
    <recommendedName>
        <fullName evidence="2">YARHG domain-containing protein</fullName>
    </recommendedName>
</protein>
<dbReference type="Gene3D" id="1.20.58.1690">
    <property type="match status" value="1"/>
</dbReference>
<keyword evidence="1" id="KW-0472">Membrane</keyword>
<dbReference type="InterPro" id="IPR038434">
    <property type="entry name" value="YARHG_sf"/>
</dbReference>
<dbReference type="OrthoDB" id="2236865at2"/>
<evidence type="ECO:0000259" key="2">
    <source>
        <dbReference type="SMART" id="SM01324"/>
    </source>
</evidence>
<keyword evidence="4" id="KW-1185">Reference proteome</keyword>
<dbReference type="AlphaFoldDB" id="A0A419SZ22"/>
<dbReference type="EMBL" id="MCIA01000031">
    <property type="protein sequence ID" value="RKD30456.1"/>
    <property type="molecule type" value="Genomic_DNA"/>
</dbReference>
<reference evidence="3 4" key="1">
    <citation type="submission" date="2016-08" db="EMBL/GenBank/DDBJ databases">
        <title>A new outlook on sporulation: Clostridium algidixylanolyticum.</title>
        <authorList>
            <person name="Poppleton D.I."/>
            <person name="Gribaldo S."/>
        </authorList>
    </citation>
    <scope>NUCLEOTIDE SEQUENCE [LARGE SCALE GENOMIC DNA]</scope>
    <source>
        <strain evidence="3 4">SPL73</strain>
    </source>
</reference>
<keyword evidence="1" id="KW-1133">Transmembrane helix</keyword>
<sequence length="564" mass="62776">MFCGNCGVENANGAKFCKGCGKSLGDGGNTGVKITPPQNTSMGTDNRSIISAYKINMGHMTNKIKSIPRNILIGLCAAAIALVIIIFVAVNTGNTIKLDKYLTVQTTGYDGYGTATATIDWAAIEKKYGSKLSFTSAAKNEYGGFMGLMTPIDAIKDCVSVKFEKSSGLSNGETIAYTWNVDDNLSKYVKHKVKFKNNKYTVTGLTEVGTFDAFANLDVKFSGVAPNASAKFNYTGSEMSYYDFNCDKTSDLSNGDIIKVTIDKSKLEYYAKNLGKVPADLEKEYKVEGLESYLTKISQIDEVALTAMQNQATDVYRAKMAKDGGEGETLETLTYIGNYLLTVKNKDSLNSNNYLYLIYKSQIRNNYSNNEKSYNELNDIYWYIGYEDLTVGANGLVTVDVNENNTPNNRFTIDSGVGSGWWSTKSWYYYGYQTIDDLYKAVVTSNLDSYNHEDNVDKSIAPQTVKEEEIATKSGYILPNSDTKLLTKDDLKGLTAEECKIARNEIYARHGRKFKDQDIQSYFDALDWYKGTISPEDFDESVLSDIEITNRNLIVSYEEEKEYS</sequence>
<name>A0A419SZ22_9FIRM</name>
<evidence type="ECO:0000256" key="1">
    <source>
        <dbReference type="SAM" id="Phobius"/>
    </source>
</evidence>
<dbReference type="Proteomes" id="UP000284277">
    <property type="component" value="Unassembled WGS sequence"/>
</dbReference>
<dbReference type="RefSeq" id="WP_120198048.1">
    <property type="nucleotide sequence ID" value="NZ_MCIA01000031.1"/>
</dbReference>
<proteinExistence type="predicted"/>
<keyword evidence="1" id="KW-0812">Transmembrane</keyword>
<evidence type="ECO:0000313" key="3">
    <source>
        <dbReference type="EMBL" id="RKD30456.1"/>
    </source>
</evidence>
<feature type="transmembrane region" description="Helical" evidence="1">
    <location>
        <begin position="70"/>
        <end position="90"/>
    </location>
</feature>
<evidence type="ECO:0000313" key="4">
    <source>
        <dbReference type="Proteomes" id="UP000284277"/>
    </source>
</evidence>
<comment type="caution">
    <text evidence="3">The sequence shown here is derived from an EMBL/GenBank/DDBJ whole genome shotgun (WGS) entry which is preliminary data.</text>
</comment>
<feature type="domain" description="YARHG" evidence="2">
    <location>
        <begin position="474"/>
        <end position="559"/>
    </location>
</feature>
<gene>
    <name evidence="3" type="ORF">BET01_07695</name>
</gene>
<dbReference type="InterPro" id="IPR025582">
    <property type="entry name" value="YARHG_dom"/>
</dbReference>
<organism evidence="3 4">
    <name type="scientific">Lacrimispora algidixylanolytica</name>
    <dbReference type="NCBI Taxonomy" id="94868"/>
    <lineage>
        <taxon>Bacteria</taxon>
        <taxon>Bacillati</taxon>
        <taxon>Bacillota</taxon>
        <taxon>Clostridia</taxon>
        <taxon>Lachnospirales</taxon>
        <taxon>Lachnospiraceae</taxon>
        <taxon>Lacrimispora</taxon>
    </lineage>
</organism>
<dbReference type="SMART" id="SM01324">
    <property type="entry name" value="YARHG"/>
    <property type="match status" value="1"/>
</dbReference>